<proteinExistence type="predicted"/>
<accession>A0A3G4ZX91</accession>
<evidence type="ECO:0000313" key="1">
    <source>
        <dbReference type="EMBL" id="AYV78203.1"/>
    </source>
</evidence>
<gene>
    <name evidence="1" type="ORF">Edafosvirus6_52</name>
</gene>
<sequence length="390" mass="45905">MKYHREYLESKDDFITMLQNNDVIDVPVNLRYFNTKLRTDILKDYFDVSTSRTNNTKTIVLNGDVMISSNYQFIEIFDDFLKRNKMITKIKWNDFEMESDCTKRFNQLLINNKQIIAVEFNNSPKMTYDTVFQNVALQEVIIDSPYLLELPKLLLFPSIQSVSIKIRDMVMYEQKFGSKELLNAFTNTKSLTKIHINDGDREEGDDVKTFNDFIECLIKSNNQSVKELYLYLYDKLSKKICKNIKKYITQNKNIIKLKISIKSINNYGFLNKNSNIEELHIDAQNTNRNVIKSIEKLILTNRKITDLKIPFAPIYDDDKMLLEAIKKNGTIENIELDVHQNYYKDIFAEVDNIKKLKKQYVRTYLDLFAGYQIIPMINIINEYVGLAFTS</sequence>
<organism evidence="1">
    <name type="scientific">Edafosvirus sp</name>
    <dbReference type="NCBI Taxonomy" id="2487765"/>
    <lineage>
        <taxon>Viruses</taxon>
        <taxon>Varidnaviria</taxon>
        <taxon>Bamfordvirae</taxon>
        <taxon>Nucleocytoviricota</taxon>
        <taxon>Megaviricetes</taxon>
        <taxon>Imitervirales</taxon>
        <taxon>Mimiviridae</taxon>
        <taxon>Klosneuvirinae</taxon>
    </lineage>
</organism>
<reference evidence="1" key="1">
    <citation type="submission" date="2018-10" db="EMBL/GenBank/DDBJ databases">
        <title>Hidden diversity of soil giant viruses.</title>
        <authorList>
            <person name="Schulz F."/>
            <person name="Alteio L."/>
            <person name="Goudeau D."/>
            <person name="Ryan E.M."/>
            <person name="Malmstrom R.R."/>
            <person name="Blanchard J."/>
            <person name="Woyke T."/>
        </authorList>
    </citation>
    <scope>NUCLEOTIDE SEQUENCE</scope>
    <source>
        <strain evidence="1">EDV1</strain>
    </source>
</reference>
<name>A0A3G4ZX91_9VIRU</name>
<dbReference type="EMBL" id="MK072071">
    <property type="protein sequence ID" value="AYV78203.1"/>
    <property type="molecule type" value="Genomic_DNA"/>
</dbReference>
<dbReference type="InterPro" id="IPR032675">
    <property type="entry name" value="LRR_dom_sf"/>
</dbReference>
<dbReference type="SUPFAM" id="SSF52047">
    <property type="entry name" value="RNI-like"/>
    <property type="match status" value="1"/>
</dbReference>
<protein>
    <submittedName>
        <fullName evidence="1">Uncharacterized protein</fullName>
    </submittedName>
</protein>
<dbReference type="Gene3D" id="3.80.10.10">
    <property type="entry name" value="Ribonuclease Inhibitor"/>
    <property type="match status" value="1"/>
</dbReference>